<organism evidence="3 4">
    <name type="scientific">Fimbriimonas ginsengisoli Gsoil 348</name>
    <dbReference type="NCBI Taxonomy" id="661478"/>
    <lineage>
        <taxon>Bacteria</taxon>
        <taxon>Bacillati</taxon>
        <taxon>Armatimonadota</taxon>
        <taxon>Fimbriimonadia</taxon>
        <taxon>Fimbriimonadales</taxon>
        <taxon>Fimbriimonadaceae</taxon>
        <taxon>Fimbriimonas</taxon>
    </lineage>
</organism>
<dbReference type="Proteomes" id="UP000027982">
    <property type="component" value="Chromosome"/>
</dbReference>
<dbReference type="EMBL" id="CP007139">
    <property type="protein sequence ID" value="AIE86531.1"/>
    <property type="molecule type" value="Genomic_DNA"/>
</dbReference>
<proteinExistence type="predicted"/>
<dbReference type="AlphaFoldDB" id="A0A068NSY2"/>
<dbReference type="OrthoDB" id="2479466at2"/>
<keyword evidence="4" id="KW-1185">Reference proteome</keyword>
<gene>
    <name evidence="3" type="ORF">OP10G_3163</name>
</gene>
<evidence type="ECO:0000313" key="3">
    <source>
        <dbReference type="EMBL" id="AIE86531.1"/>
    </source>
</evidence>
<dbReference type="KEGG" id="fgi:OP10G_3163"/>
<reference evidence="3 4" key="1">
    <citation type="journal article" date="2014" name="PLoS ONE">
        <title>The first complete genome sequence of the class fimbriimonadia in the phylum armatimonadetes.</title>
        <authorList>
            <person name="Hu Z.Y."/>
            <person name="Wang Y.Z."/>
            <person name="Im W.T."/>
            <person name="Wang S.Y."/>
            <person name="Zhao G.P."/>
            <person name="Zheng H.J."/>
            <person name="Quan Z.X."/>
        </authorList>
    </citation>
    <scope>NUCLEOTIDE SEQUENCE [LARGE SCALE GENOMIC DNA]</scope>
    <source>
        <strain evidence="3">Gsoil 348</strain>
    </source>
</reference>
<protein>
    <submittedName>
        <fullName evidence="3">Permease of the drug/metabolite transporter (DMT) superfamily</fullName>
    </submittedName>
</protein>
<dbReference type="STRING" id="661478.OP10G_3163"/>
<dbReference type="RefSeq" id="WP_025229511.1">
    <property type="nucleotide sequence ID" value="NZ_CP007139.1"/>
</dbReference>
<feature type="region of interest" description="Disordered" evidence="1">
    <location>
        <begin position="777"/>
        <end position="796"/>
    </location>
</feature>
<name>A0A068NSY2_FIMGI</name>
<dbReference type="HOGENOM" id="CLU_352936_0_0_0"/>
<dbReference type="eggNOG" id="ENOG502ZMZ8">
    <property type="taxonomic scope" value="Bacteria"/>
</dbReference>
<keyword evidence="2" id="KW-0732">Signal</keyword>
<feature type="signal peptide" evidence="2">
    <location>
        <begin position="1"/>
        <end position="21"/>
    </location>
</feature>
<sequence length="796" mass="85872">MRSLRPVALAVLATLPFLALAQKRDGVYVPAGGSGTPWSLNENHTLIWGGQPYLPVGIRIDGTPEAVARAAAAGIKDVIVDLPASGAGWDETFAALKSANMRYLIRIDSLAPMARGVAVEPQAYRIAGITKPTHISVELPGASGAFVAVASRRDSSVSANGYVPIVDGKLTYDAKPGGDTEHVLLVYPETSSIEQPDFWEDLDRHRDLLLSSLKRHAPGPGLRGIVDPMGHTLSLPGRDLRFVPTSPYFRMELRDLIERRYRSVNTATRSWGLGTNDLTTFDDLARLVPLWQGSRGLGMVFDPATKRAYACENKRSSMWNDIAEVVNTAGARRFSRFVAAVRGVADVPVVQEWAGWSAPYENAAPAIDGVGMRASGATTSELIESASRASSTVARWTTKGWLAATDIDLGAGADAAAQVPAVLDDLGSLGARAFFVRTDSPKVAKAVADEAAKRLGDLSLANTSLQAIFYPENARNPANAQHLAAGRWWLPAPMDGNRVDLGSMFFGYRMSTPSGSVFAIWARQPGRYRLRLGNTKGVAFQALDGKDPNPKTAKGGIDVNLGEFPTLVTGTDEIPVPDLAFTETLLRFDFMMQIAEKRLTDITEERLYFKDFVSGFDRNPGGNFPQMRVQVDRLGAKVGDVTWIEAERTPDQNFSEAPNWPGCSGGAALVLRTPLPPGADGYYAEYRVPVKTTADQDVWIAASVPVERRSEVQVLVNGQVMPLTGAPVSLYGEGFGWYKLGVTRMTGTIGKLRVQVLGSGTSQIAIDAITLTPRPFTPNGISQPDPVLFPPLNGRR</sequence>
<evidence type="ECO:0000256" key="1">
    <source>
        <dbReference type="SAM" id="MobiDB-lite"/>
    </source>
</evidence>
<feature type="chain" id="PRO_5001654221" evidence="2">
    <location>
        <begin position="22"/>
        <end position="796"/>
    </location>
</feature>
<evidence type="ECO:0000313" key="4">
    <source>
        <dbReference type="Proteomes" id="UP000027982"/>
    </source>
</evidence>
<evidence type="ECO:0000256" key="2">
    <source>
        <dbReference type="SAM" id="SignalP"/>
    </source>
</evidence>
<accession>A0A068NSY2</accession>